<dbReference type="Proteomes" id="UP000776276">
    <property type="component" value="Unassembled WGS sequence"/>
</dbReference>
<dbReference type="PANTHER" id="PTHR33387">
    <property type="entry name" value="RMLC-LIKE JELLY ROLL FOLD PROTEIN"/>
    <property type="match status" value="1"/>
</dbReference>
<dbReference type="InterPro" id="IPR039935">
    <property type="entry name" value="YML079W-like"/>
</dbReference>
<organism evidence="2 3">
    <name type="scientific">Sphingomonas quercus</name>
    <dbReference type="NCBI Taxonomy" id="2842451"/>
    <lineage>
        <taxon>Bacteria</taxon>
        <taxon>Pseudomonadati</taxon>
        <taxon>Pseudomonadota</taxon>
        <taxon>Alphaproteobacteria</taxon>
        <taxon>Sphingomonadales</taxon>
        <taxon>Sphingomonadaceae</taxon>
        <taxon>Sphingomonas</taxon>
    </lineage>
</organism>
<dbReference type="InterPro" id="IPR009327">
    <property type="entry name" value="Cupin_DUF985"/>
</dbReference>
<accession>A0ABS6BFM3</accession>
<comment type="caution">
    <text evidence="2">The sequence shown here is derived from an EMBL/GenBank/DDBJ whole genome shotgun (WGS) entry which is preliminary data.</text>
</comment>
<name>A0ABS6BFM3_9SPHN</name>
<dbReference type="Pfam" id="PF06172">
    <property type="entry name" value="Cupin_5"/>
    <property type="match status" value="1"/>
</dbReference>
<evidence type="ECO:0000313" key="3">
    <source>
        <dbReference type="Proteomes" id="UP000776276"/>
    </source>
</evidence>
<dbReference type="RefSeq" id="WP_216320655.1">
    <property type="nucleotide sequence ID" value="NZ_JAHKRT010000002.1"/>
</dbReference>
<keyword evidence="3" id="KW-1185">Reference proteome</keyword>
<sequence length="142" mass="15102">MQKLRQIIAALGLTQHPEGGWFRETWRAPLTDEGRSAGTAIHLLLEAGETSHWHRMDAGELWLWHAGAPVALSAAAGDRGPTTTMMLGPEILAGQRPQHFVAAGDWRSAHAGSGWALLSCVVVPGFAFSGFTRAPAGWAPGS</sequence>
<feature type="domain" description="DUF985" evidence="1">
    <location>
        <begin position="6"/>
        <end position="132"/>
    </location>
</feature>
<dbReference type="EMBL" id="JAHKRT010000002">
    <property type="protein sequence ID" value="MBU3077078.1"/>
    <property type="molecule type" value="Genomic_DNA"/>
</dbReference>
<gene>
    <name evidence="2" type="ORF">KOF26_04295</name>
</gene>
<proteinExistence type="predicted"/>
<dbReference type="PANTHER" id="PTHR33387:SF3">
    <property type="entry name" value="DUF985 DOMAIN-CONTAINING PROTEIN"/>
    <property type="match status" value="1"/>
</dbReference>
<dbReference type="CDD" id="cd06121">
    <property type="entry name" value="cupin_YML079wp"/>
    <property type="match status" value="1"/>
</dbReference>
<evidence type="ECO:0000313" key="2">
    <source>
        <dbReference type="EMBL" id="MBU3077078.1"/>
    </source>
</evidence>
<reference evidence="2 3" key="1">
    <citation type="submission" date="2021-06" db="EMBL/GenBank/DDBJ databases">
        <title>Sphingomonas sp. XMGL2, whole genome shotgun sequencing project.</title>
        <authorList>
            <person name="Zhao G."/>
            <person name="Shen L."/>
        </authorList>
    </citation>
    <scope>NUCLEOTIDE SEQUENCE [LARGE SCALE GENOMIC DNA]</scope>
    <source>
        <strain evidence="2 3">XMGL2</strain>
    </source>
</reference>
<evidence type="ECO:0000259" key="1">
    <source>
        <dbReference type="Pfam" id="PF06172"/>
    </source>
</evidence>
<protein>
    <submittedName>
        <fullName evidence="2">Cupin domain-containing protein</fullName>
    </submittedName>
</protein>